<dbReference type="SUPFAM" id="SSF53720">
    <property type="entry name" value="ALDH-like"/>
    <property type="match status" value="1"/>
</dbReference>
<keyword evidence="7" id="KW-1185">Reference proteome</keyword>
<proteinExistence type="inferred from homology"/>
<evidence type="ECO:0000259" key="5">
    <source>
        <dbReference type="Pfam" id="PF00171"/>
    </source>
</evidence>
<organism evidence="6 7">
    <name type="scientific">Vreelandella gomseomensis</name>
    <dbReference type="NCBI Taxonomy" id="370766"/>
    <lineage>
        <taxon>Bacteria</taxon>
        <taxon>Pseudomonadati</taxon>
        <taxon>Pseudomonadota</taxon>
        <taxon>Gammaproteobacteria</taxon>
        <taxon>Oceanospirillales</taxon>
        <taxon>Halomonadaceae</taxon>
        <taxon>Vreelandella</taxon>
    </lineage>
</organism>
<gene>
    <name evidence="6" type="ORF">QC815_17180</name>
</gene>
<dbReference type="Gene3D" id="3.40.605.10">
    <property type="entry name" value="Aldehyde Dehydrogenase, Chain A, domain 1"/>
    <property type="match status" value="1"/>
</dbReference>
<dbReference type="PANTHER" id="PTHR42804:SF1">
    <property type="entry name" value="ALDEHYDE DEHYDROGENASE-RELATED"/>
    <property type="match status" value="1"/>
</dbReference>
<comment type="similarity">
    <text evidence="1 4">Belongs to the aldehyde dehydrogenase family.</text>
</comment>
<evidence type="ECO:0000313" key="6">
    <source>
        <dbReference type="EMBL" id="MDR5876641.1"/>
    </source>
</evidence>
<dbReference type="Pfam" id="PF00171">
    <property type="entry name" value="Aldedh"/>
    <property type="match status" value="1"/>
</dbReference>
<evidence type="ECO:0000256" key="4">
    <source>
        <dbReference type="RuleBase" id="RU003345"/>
    </source>
</evidence>
<dbReference type="Gene3D" id="3.40.309.10">
    <property type="entry name" value="Aldehyde Dehydrogenase, Chain A, domain 2"/>
    <property type="match status" value="1"/>
</dbReference>
<dbReference type="Proteomes" id="UP001269267">
    <property type="component" value="Unassembled WGS sequence"/>
</dbReference>
<dbReference type="InterPro" id="IPR016161">
    <property type="entry name" value="Ald_DH/histidinol_DH"/>
</dbReference>
<dbReference type="InterPro" id="IPR016162">
    <property type="entry name" value="Ald_DH_N"/>
</dbReference>
<feature type="domain" description="Aldehyde dehydrogenase" evidence="5">
    <location>
        <begin position="17"/>
        <end position="478"/>
    </location>
</feature>
<name>A0ABU1GGP0_9GAMM</name>
<dbReference type="InterPro" id="IPR015590">
    <property type="entry name" value="Aldehyde_DH_dom"/>
</dbReference>
<protein>
    <submittedName>
        <fullName evidence="6">Aldehyde dehydrogenase family protein</fullName>
    </submittedName>
</protein>
<sequence>MPASTQILNEQFIDNAWVPSRSKTSRPVFDPYRETLIAEVTCGDPADIDAAVAAARRALSSWRTTPEPRRGKCLQAIAVGLETRRQALAELSSRNNGKPLVEAYQDLDDAIACYRYYAEAAVALGDRQGTVEDTGQPDLEARQYWDPIGVVGLITPWNFPLVSSAWKLAPALAAGCTVVFKPSEVTPLPEQVLAEIVIEAGLPPGVFNLLQGDGEGIGAPLSRHPGIDKLSFTGSNTVGEAVMRAAAQGVRPVSLELGGKSPILVTEDADIELARDLVMAGICYNAGQMCSATSRLLVHERLADDLYAAIDASMAALRLGDPLAAETDMGPLVSALQRDRVQNYIALAKEEGLHSETPTLSLPEQGFFVAPRLYREVPTTSRLWREEIFGPVLCVRRVADDAEAIALANDSDFGLAATVVTGDPDRAEAIARHLEAGNVWCNSDQVAPPQGSWGGMKCSGIGRELGQAGLDAYLESKRITRPLSS</sequence>
<evidence type="ECO:0000256" key="2">
    <source>
        <dbReference type="ARBA" id="ARBA00023002"/>
    </source>
</evidence>
<evidence type="ECO:0000313" key="7">
    <source>
        <dbReference type="Proteomes" id="UP001269267"/>
    </source>
</evidence>
<evidence type="ECO:0000256" key="1">
    <source>
        <dbReference type="ARBA" id="ARBA00009986"/>
    </source>
</evidence>
<dbReference type="RefSeq" id="WP_310541249.1">
    <property type="nucleotide sequence ID" value="NZ_JARWAI010000019.1"/>
</dbReference>
<evidence type="ECO:0000256" key="3">
    <source>
        <dbReference type="PROSITE-ProRule" id="PRU10007"/>
    </source>
</evidence>
<dbReference type="InterPro" id="IPR029510">
    <property type="entry name" value="Ald_DH_CS_GLU"/>
</dbReference>
<dbReference type="PANTHER" id="PTHR42804">
    <property type="entry name" value="ALDEHYDE DEHYDROGENASE"/>
    <property type="match status" value="1"/>
</dbReference>
<keyword evidence="2 4" id="KW-0560">Oxidoreductase</keyword>
<comment type="caution">
    <text evidence="6">The sequence shown here is derived from an EMBL/GenBank/DDBJ whole genome shotgun (WGS) entry which is preliminary data.</text>
</comment>
<dbReference type="PROSITE" id="PS00687">
    <property type="entry name" value="ALDEHYDE_DEHYDR_GLU"/>
    <property type="match status" value="1"/>
</dbReference>
<feature type="active site" evidence="3">
    <location>
        <position position="256"/>
    </location>
</feature>
<dbReference type="InterPro" id="IPR016163">
    <property type="entry name" value="Ald_DH_C"/>
</dbReference>
<accession>A0ABU1GGP0</accession>
<dbReference type="EMBL" id="JARWAI010000019">
    <property type="protein sequence ID" value="MDR5876641.1"/>
    <property type="molecule type" value="Genomic_DNA"/>
</dbReference>
<reference evidence="6 7" key="1">
    <citation type="submission" date="2023-04" db="EMBL/GenBank/DDBJ databases">
        <title>A long-awaited taxogenomic arrangement of the family Halomonadaceae.</title>
        <authorList>
            <person name="De La Haba R."/>
            <person name="Chuvochina M."/>
            <person name="Wittouck S."/>
            <person name="Arahal D.R."/>
            <person name="Sanchez-Porro C."/>
            <person name="Hugenholtz P."/>
            <person name="Ventosa A."/>
        </authorList>
    </citation>
    <scope>NUCLEOTIDE SEQUENCE [LARGE SCALE GENOMIC DNA]</scope>
    <source>
        <strain evidence="6 7">DSM 18042</strain>
    </source>
</reference>